<feature type="domain" description="RNA polymerase sigma-70 region 2" evidence="6">
    <location>
        <begin position="16"/>
        <end position="79"/>
    </location>
</feature>
<dbReference type="InterPro" id="IPR013324">
    <property type="entry name" value="RNA_pol_sigma_r3/r4-like"/>
</dbReference>
<evidence type="ECO:0000259" key="8">
    <source>
        <dbReference type="Pfam" id="PF12680"/>
    </source>
</evidence>
<evidence type="ECO:0000256" key="2">
    <source>
        <dbReference type="ARBA" id="ARBA00011344"/>
    </source>
</evidence>
<dbReference type="SUPFAM" id="SSF88659">
    <property type="entry name" value="Sigma3 and sigma4 domains of RNA polymerase sigma factors"/>
    <property type="match status" value="1"/>
</dbReference>
<dbReference type="EMBL" id="JNVU01000031">
    <property type="protein sequence ID" value="KEI43961.1"/>
    <property type="molecule type" value="Genomic_DNA"/>
</dbReference>
<comment type="similarity">
    <text evidence="1">Belongs to the sigma-70 factor family. ECF subfamily.</text>
</comment>
<dbReference type="InterPro" id="IPR032710">
    <property type="entry name" value="NTF2-like_dom_sf"/>
</dbReference>
<gene>
    <name evidence="9" type="ORF">GU90_13420</name>
</gene>
<dbReference type="Pfam" id="PF12680">
    <property type="entry name" value="SnoaL_2"/>
    <property type="match status" value="1"/>
</dbReference>
<comment type="subunit">
    <text evidence="2">Interacts transiently with the RNA polymerase catalytic core formed by RpoA, RpoB, RpoC and RpoZ (2 alpha, 1 beta, 1 beta' and 1 omega subunit) to form the RNA polymerase holoenzyme that can initiate transcription.</text>
</comment>
<dbReference type="InterPro" id="IPR014284">
    <property type="entry name" value="RNA_pol_sigma-70_dom"/>
</dbReference>
<evidence type="ECO:0000313" key="10">
    <source>
        <dbReference type="Proteomes" id="UP000031419"/>
    </source>
</evidence>
<evidence type="ECO:0000313" key="9">
    <source>
        <dbReference type="EMBL" id="KEI43961.1"/>
    </source>
</evidence>
<dbReference type="GO" id="GO:0003677">
    <property type="term" value="F:DNA binding"/>
    <property type="evidence" value="ECO:0007669"/>
    <property type="project" value="InterPro"/>
</dbReference>
<dbReference type="InterPro" id="IPR007627">
    <property type="entry name" value="RNA_pol_sigma70_r2"/>
</dbReference>
<dbReference type="NCBIfam" id="NF006089">
    <property type="entry name" value="PRK08241.1"/>
    <property type="match status" value="1"/>
</dbReference>
<dbReference type="InterPro" id="IPR037401">
    <property type="entry name" value="SnoaL-like"/>
</dbReference>
<keyword evidence="9" id="KW-0808">Transferase</keyword>
<dbReference type="Gene3D" id="1.10.1740.10">
    <property type="match status" value="1"/>
</dbReference>
<dbReference type="InterPro" id="IPR036388">
    <property type="entry name" value="WH-like_DNA-bd_sf"/>
</dbReference>
<protein>
    <submittedName>
        <fullName evidence="9">RNA polymerase factor sigma-70</fullName>
        <ecNumber evidence="9">2.7.7.6</ecNumber>
    </submittedName>
</protein>
<evidence type="ECO:0000259" key="7">
    <source>
        <dbReference type="Pfam" id="PF08281"/>
    </source>
</evidence>
<dbReference type="AlphaFoldDB" id="A0A073AX95"/>
<dbReference type="OrthoDB" id="3806887at2"/>
<sequence length="324" mass="35851">MSASVTEEFGQLTAPFRRELLVHCYRMLGSVHDAEDTVQETYLRAWRAFDKFEGRSSLRTWLHRIATTACLSALQNRNRRPLPSGLGSSCDPGDALVERPEIPWLEPLPDTVDGDPGTDPGAVVELRESTRLAFIVALQHLSPRQRAVLILRDVLSWKASEVAEAVGVSTAAVNSMLQRARTQVRRATSPPGIAPAALSVQQRQLLDRYVEAFEAKDVAALQELFTSDAVWEMPPFLNWVRGASRISRLVDLQCPAGPGDMRLLPTSANGQRAFAVYLRGAGGGFHPFQLQVLELRGPAVEHVVAFFDLRLFESFRLPEALRAS</sequence>
<dbReference type="RefSeq" id="WP_029721993.1">
    <property type="nucleotide sequence ID" value="NZ_JAJUIW010000051.1"/>
</dbReference>
<dbReference type="InterPro" id="IPR013325">
    <property type="entry name" value="RNA_pol_sigma_r2"/>
</dbReference>
<reference evidence="9 10" key="1">
    <citation type="submission" date="2014-06" db="EMBL/GenBank/DDBJ databases">
        <title>Saccharopolyspora rectivirgula DSM-43113 Genome sequencing.</title>
        <authorList>
            <person name="Barrera C."/>
            <person name="Millon L."/>
            <person name="Rognon B."/>
            <person name="Zaugg C."/>
            <person name="Monod M."/>
        </authorList>
    </citation>
    <scope>NUCLEOTIDE SEQUENCE [LARGE SCALE GENOMIC DNA]</scope>
    <source>
        <strain evidence="9 10">DSM 43113</strain>
    </source>
</reference>
<evidence type="ECO:0000259" key="6">
    <source>
        <dbReference type="Pfam" id="PF04542"/>
    </source>
</evidence>
<dbReference type="Pfam" id="PF08281">
    <property type="entry name" value="Sigma70_r4_2"/>
    <property type="match status" value="1"/>
</dbReference>
<dbReference type="SUPFAM" id="SSF88946">
    <property type="entry name" value="Sigma2 domain of RNA polymerase sigma factors"/>
    <property type="match status" value="1"/>
</dbReference>
<feature type="domain" description="RNA polymerase sigma factor 70 region 4 type 2" evidence="7">
    <location>
        <begin position="133"/>
        <end position="183"/>
    </location>
</feature>
<evidence type="ECO:0000256" key="1">
    <source>
        <dbReference type="ARBA" id="ARBA00010641"/>
    </source>
</evidence>
<keyword evidence="4" id="KW-0731">Sigma factor</keyword>
<dbReference type="GO" id="GO:0016987">
    <property type="term" value="F:sigma factor activity"/>
    <property type="evidence" value="ECO:0007669"/>
    <property type="project" value="UniProtKB-KW"/>
</dbReference>
<evidence type="ECO:0000256" key="4">
    <source>
        <dbReference type="ARBA" id="ARBA00023082"/>
    </source>
</evidence>
<keyword evidence="10" id="KW-1185">Reference proteome</keyword>
<proteinExistence type="inferred from homology"/>
<evidence type="ECO:0000256" key="5">
    <source>
        <dbReference type="ARBA" id="ARBA00023163"/>
    </source>
</evidence>
<keyword evidence="5" id="KW-0804">Transcription</keyword>
<dbReference type="InterPro" id="IPR039425">
    <property type="entry name" value="RNA_pol_sigma-70-like"/>
</dbReference>
<evidence type="ECO:0000256" key="3">
    <source>
        <dbReference type="ARBA" id="ARBA00023015"/>
    </source>
</evidence>
<keyword evidence="3" id="KW-0805">Transcription regulation</keyword>
<dbReference type="PANTHER" id="PTHR43133">
    <property type="entry name" value="RNA POLYMERASE ECF-TYPE SIGMA FACTO"/>
    <property type="match status" value="1"/>
</dbReference>
<dbReference type="NCBIfam" id="TIGR02960">
    <property type="entry name" value="SigX5"/>
    <property type="match status" value="1"/>
</dbReference>
<dbReference type="Gene3D" id="3.10.450.50">
    <property type="match status" value="1"/>
</dbReference>
<comment type="caution">
    <text evidence="9">The sequence shown here is derived from an EMBL/GenBank/DDBJ whole genome shotgun (WGS) entry which is preliminary data.</text>
</comment>
<dbReference type="PANTHER" id="PTHR43133:SF65">
    <property type="entry name" value="ECF RNA POLYMERASE SIGMA FACTOR SIGG"/>
    <property type="match status" value="1"/>
</dbReference>
<dbReference type="EC" id="2.7.7.6" evidence="9"/>
<dbReference type="Gene3D" id="1.10.10.10">
    <property type="entry name" value="Winged helix-like DNA-binding domain superfamily/Winged helix DNA-binding domain"/>
    <property type="match status" value="1"/>
</dbReference>
<dbReference type="Proteomes" id="UP000031419">
    <property type="component" value="Unassembled WGS sequence"/>
</dbReference>
<dbReference type="CDD" id="cd06171">
    <property type="entry name" value="Sigma70_r4"/>
    <property type="match status" value="1"/>
</dbReference>
<dbReference type="NCBIfam" id="TIGR02937">
    <property type="entry name" value="sigma70-ECF"/>
    <property type="match status" value="1"/>
</dbReference>
<dbReference type="GO" id="GO:0006352">
    <property type="term" value="P:DNA-templated transcription initiation"/>
    <property type="evidence" value="ECO:0007669"/>
    <property type="project" value="InterPro"/>
</dbReference>
<dbReference type="Pfam" id="PF04542">
    <property type="entry name" value="Sigma70_r2"/>
    <property type="match status" value="1"/>
</dbReference>
<dbReference type="STRING" id="28042.GU90_13420"/>
<dbReference type="GO" id="GO:0003899">
    <property type="term" value="F:DNA-directed RNA polymerase activity"/>
    <property type="evidence" value="ECO:0007669"/>
    <property type="project" value="UniProtKB-EC"/>
</dbReference>
<dbReference type="eggNOG" id="COG1595">
    <property type="taxonomic scope" value="Bacteria"/>
</dbReference>
<keyword evidence="9" id="KW-0548">Nucleotidyltransferase</keyword>
<dbReference type="InterPro" id="IPR014305">
    <property type="entry name" value="RNA_pol_sigma-G_actinobac"/>
</dbReference>
<feature type="domain" description="SnoaL-like" evidence="8">
    <location>
        <begin position="207"/>
        <end position="279"/>
    </location>
</feature>
<dbReference type="SUPFAM" id="SSF54427">
    <property type="entry name" value="NTF2-like"/>
    <property type="match status" value="1"/>
</dbReference>
<organism evidence="9 10">
    <name type="scientific">Saccharopolyspora rectivirgula</name>
    <dbReference type="NCBI Taxonomy" id="28042"/>
    <lineage>
        <taxon>Bacteria</taxon>
        <taxon>Bacillati</taxon>
        <taxon>Actinomycetota</taxon>
        <taxon>Actinomycetes</taxon>
        <taxon>Pseudonocardiales</taxon>
        <taxon>Pseudonocardiaceae</taxon>
        <taxon>Saccharopolyspora</taxon>
    </lineage>
</organism>
<dbReference type="InterPro" id="IPR013249">
    <property type="entry name" value="RNA_pol_sigma70_r4_t2"/>
</dbReference>
<name>A0A073AX95_9PSEU</name>
<accession>A0A073AX95</accession>